<reference evidence="11 12" key="1">
    <citation type="journal article" date="2020" name="Biotechnol. Biofuels">
        <title>New insights from the biogas microbiome by comprehensive genome-resolved metagenomics of nearly 1600 species originating from multiple anaerobic digesters.</title>
        <authorList>
            <person name="Campanaro S."/>
            <person name="Treu L."/>
            <person name="Rodriguez-R L.M."/>
            <person name="Kovalovszki A."/>
            <person name="Ziels R.M."/>
            <person name="Maus I."/>
            <person name="Zhu X."/>
            <person name="Kougias P.G."/>
            <person name="Basile A."/>
            <person name="Luo G."/>
            <person name="Schluter A."/>
            <person name="Konstantinidis K.T."/>
            <person name="Angelidaki I."/>
        </authorList>
    </citation>
    <scope>NUCLEOTIDE SEQUENCE [LARGE SCALE GENOMIC DNA]</scope>
    <source>
        <strain evidence="11">AS22ysBPME_79</strain>
    </source>
</reference>
<evidence type="ECO:0000256" key="5">
    <source>
        <dbReference type="ARBA" id="ARBA00022927"/>
    </source>
</evidence>
<dbReference type="PANTHER" id="PTHR30081">
    <property type="entry name" value="PROTEIN-EXPORT MEMBRANE PROTEIN SEC"/>
    <property type="match status" value="1"/>
</dbReference>
<dbReference type="InterPro" id="IPR022813">
    <property type="entry name" value="SecD/SecF_arch_bac"/>
</dbReference>
<keyword evidence="7" id="KW-0811">Translocation</keyword>
<feature type="transmembrane region" description="Helical" evidence="9">
    <location>
        <begin position="502"/>
        <end position="523"/>
    </location>
</feature>
<keyword evidence="8 9" id="KW-0472">Membrane</keyword>
<evidence type="ECO:0000256" key="7">
    <source>
        <dbReference type="ARBA" id="ARBA00023010"/>
    </source>
</evidence>
<feature type="transmembrane region" description="Helical" evidence="9">
    <location>
        <begin position="428"/>
        <end position="449"/>
    </location>
</feature>
<evidence type="ECO:0000256" key="9">
    <source>
        <dbReference type="SAM" id="Phobius"/>
    </source>
</evidence>
<dbReference type="InterPro" id="IPR048634">
    <property type="entry name" value="SecD_SecF_C"/>
</dbReference>
<comment type="subcellular location">
    <subcellularLocation>
        <location evidence="1">Cell membrane</location>
        <topology evidence="1">Multi-pass membrane protein</topology>
    </subcellularLocation>
</comment>
<comment type="caution">
    <text evidence="11">The sequence shown here is derived from an EMBL/GenBank/DDBJ whole genome shotgun (WGS) entry which is preliminary data.</text>
</comment>
<dbReference type="SUPFAM" id="SSF82866">
    <property type="entry name" value="Multidrug efflux transporter AcrB transmembrane domain"/>
    <property type="match status" value="1"/>
</dbReference>
<evidence type="ECO:0000256" key="2">
    <source>
        <dbReference type="ARBA" id="ARBA00022448"/>
    </source>
</evidence>
<dbReference type="Pfam" id="PF02355">
    <property type="entry name" value="SecD_SecF_C"/>
    <property type="match status" value="1"/>
</dbReference>
<dbReference type="PANTHER" id="PTHR30081:SF1">
    <property type="entry name" value="PROTEIN TRANSLOCASE SUBUNIT SECD"/>
    <property type="match status" value="1"/>
</dbReference>
<protein>
    <recommendedName>
        <fullName evidence="10">Protein export membrane protein SecD/SecF C-terminal domain-containing protein</fullName>
    </recommendedName>
</protein>
<dbReference type="GO" id="GO:0015031">
    <property type="term" value="P:protein transport"/>
    <property type="evidence" value="ECO:0007669"/>
    <property type="project" value="UniProtKB-KW"/>
</dbReference>
<dbReference type="InterPro" id="IPR022646">
    <property type="entry name" value="SecD/SecF_CS"/>
</dbReference>
<evidence type="ECO:0000313" key="11">
    <source>
        <dbReference type="EMBL" id="NMA44620.1"/>
    </source>
</evidence>
<dbReference type="Proteomes" id="UP000526302">
    <property type="component" value="Unassembled WGS sequence"/>
</dbReference>
<dbReference type="GO" id="GO:0005886">
    <property type="term" value="C:plasma membrane"/>
    <property type="evidence" value="ECO:0007669"/>
    <property type="project" value="UniProtKB-SubCell"/>
</dbReference>
<keyword evidence="4 9" id="KW-0812">Transmembrane</keyword>
<accession>A0A7K4BZD5</accession>
<dbReference type="Pfam" id="PF07549">
    <property type="entry name" value="Sec_GG"/>
    <property type="match status" value="1"/>
</dbReference>
<evidence type="ECO:0000256" key="1">
    <source>
        <dbReference type="ARBA" id="ARBA00004651"/>
    </source>
</evidence>
<organism evidence="11 12">
    <name type="scientific">Candidatus Iainarchaeum sp</name>
    <dbReference type="NCBI Taxonomy" id="3101447"/>
    <lineage>
        <taxon>Archaea</taxon>
        <taxon>Candidatus Iainarchaeota</taxon>
        <taxon>Candidatus Iainarchaeia</taxon>
        <taxon>Candidatus Iainarchaeales</taxon>
        <taxon>Candidatus Iainarchaeaceae</taxon>
        <taxon>Candidatus Iainarchaeum</taxon>
    </lineage>
</organism>
<dbReference type="AlphaFoldDB" id="A0A7K4BZD5"/>
<gene>
    <name evidence="11" type="ORF">GX950_02305</name>
</gene>
<evidence type="ECO:0000259" key="10">
    <source>
        <dbReference type="Pfam" id="PF02355"/>
    </source>
</evidence>
<sequence>MNPLFKHWRFLLVGFFLAISIGSLLFIGVTFGIDFKGGTLYQIELQKEVTPTEIARIANIIQQRIDPGKLRGDILSPVGGKYIMIQTAETNPTELEKIESRIRQQGKFEATLNGELLFTGDEIKRISRKDGYGVAKNGNVYGWNLPFVLNDEAAKRFAQMTFHECTAISFSPQGKPIYDCERTMFFLDRPNALIVLTEEQYDFDEQELLLGNTFLNIPQGTSIDEVIEDSRNAIIIYENGMDFNSIYLSEVLKSTDQAIVSPDLSEKAINDLNAAGFVVTKTKSAEGSPWLWDILNAKQIIRLSEGITNEDVADPSQAKIFTQLNISGSRESAEVAFQDLEELAILLESGSLPTPVKSISKETISPTLGTSFVSNIIMMGIIALILVASIIIIRYKTPLLAVPIIITLISETIMMLGILALLKQPLDLAAFAGIIAAIGTSVDSEIVIVDEMIGKARKEHLSLLQKIKEGLFIITTSALTMLAVMMPIILLSPNMPGISNLYGFAFVAILGSLIGVLITRPAFTKVIEMISDKVEKDKAKTV</sequence>
<keyword evidence="3" id="KW-1003">Cell membrane</keyword>
<evidence type="ECO:0000256" key="3">
    <source>
        <dbReference type="ARBA" id="ARBA00022475"/>
    </source>
</evidence>
<evidence type="ECO:0000256" key="8">
    <source>
        <dbReference type="ARBA" id="ARBA00023136"/>
    </source>
</evidence>
<evidence type="ECO:0000256" key="6">
    <source>
        <dbReference type="ARBA" id="ARBA00022989"/>
    </source>
</evidence>
<evidence type="ECO:0000256" key="4">
    <source>
        <dbReference type="ARBA" id="ARBA00022692"/>
    </source>
</evidence>
<keyword evidence="2" id="KW-0813">Transport</keyword>
<feature type="transmembrane region" description="Helical" evidence="9">
    <location>
        <begin position="470"/>
        <end position="490"/>
    </location>
</feature>
<keyword evidence="5" id="KW-0653">Protein transport</keyword>
<feature type="transmembrane region" description="Helical" evidence="9">
    <location>
        <begin position="400"/>
        <end position="422"/>
    </location>
</feature>
<dbReference type="Gene3D" id="1.20.1640.10">
    <property type="entry name" value="Multidrug efflux transporter AcrB transmembrane domain"/>
    <property type="match status" value="1"/>
</dbReference>
<dbReference type="Gene3D" id="3.30.70.3400">
    <property type="match status" value="1"/>
</dbReference>
<evidence type="ECO:0000313" key="12">
    <source>
        <dbReference type="Proteomes" id="UP000526302"/>
    </source>
</evidence>
<dbReference type="EMBL" id="JAAZKV010000018">
    <property type="protein sequence ID" value="NMA44620.1"/>
    <property type="molecule type" value="Genomic_DNA"/>
</dbReference>
<name>A0A7K4BZD5_9ARCH</name>
<feature type="domain" description="Protein export membrane protein SecD/SecF C-terminal" evidence="10">
    <location>
        <begin position="356"/>
        <end position="517"/>
    </location>
</feature>
<feature type="transmembrane region" description="Helical" evidence="9">
    <location>
        <begin position="372"/>
        <end position="393"/>
    </location>
</feature>
<keyword evidence="6 9" id="KW-1133">Transmembrane helix</keyword>
<proteinExistence type="predicted"/>